<keyword evidence="3" id="KW-1185">Reference proteome</keyword>
<feature type="region of interest" description="Disordered" evidence="1">
    <location>
        <begin position="393"/>
        <end position="456"/>
    </location>
</feature>
<dbReference type="AlphaFoldDB" id="A0A3A4ASS1"/>
<protein>
    <submittedName>
        <fullName evidence="2">Uncharacterized protein</fullName>
    </submittedName>
</protein>
<gene>
    <name evidence="2" type="ORF">D5H75_18105</name>
</gene>
<dbReference type="Proteomes" id="UP000265768">
    <property type="component" value="Unassembled WGS sequence"/>
</dbReference>
<reference evidence="2 3" key="1">
    <citation type="submission" date="2018-09" db="EMBL/GenBank/DDBJ databases">
        <title>YIM 75507 draft genome.</title>
        <authorList>
            <person name="Tang S."/>
            <person name="Feng Y."/>
        </authorList>
    </citation>
    <scope>NUCLEOTIDE SEQUENCE [LARGE SCALE GENOMIC DNA]</scope>
    <source>
        <strain evidence="2 3">YIM 75507</strain>
    </source>
</reference>
<proteinExistence type="predicted"/>
<dbReference type="RefSeq" id="WP_119927658.1">
    <property type="nucleotide sequence ID" value="NZ_QZEY01000006.1"/>
</dbReference>
<evidence type="ECO:0000313" key="2">
    <source>
        <dbReference type="EMBL" id="RJL31629.1"/>
    </source>
</evidence>
<organism evidence="2 3">
    <name type="scientific">Bailinhaonella thermotolerans</name>
    <dbReference type="NCBI Taxonomy" id="1070861"/>
    <lineage>
        <taxon>Bacteria</taxon>
        <taxon>Bacillati</taxon>
        <taxon>Actinomycetota</taxon>
        <taxon>Actinomycetes</taxon>
        <taxon>Streptosporangiales</taxon>
        <taxon>Streptosporangiaceae</taxon>
        <taxon>Bailinhaonella</taxon>
    </lineage>
</organism>
<accession>A0A3A4ASS1</accession>
<name>A0A3A4ASS1_9ACTN</name>
<comment type="caution">
    <text evidence="2">The sequence shown here is derived from an EMBL/GenBank/DDBJ whole genome shotgun (WGS) entry which is preliminary data.</text>
</comment>
<feature type="region of interest" description="Disordered" evidence="1">
    <location>
        <begin position="148"/>
        <end position="219"/>
    </location>
</feature>
<evidence type="ECO:0000256" key="1">
    <source>
        <dbReference type="SAM" id="MobiDB-lite"/>
    </source>
</evidence>
<evidence type="ECO:0000313" key="3">
    <source>
        <dbReference type="Proteomes" id="UP000265768"/>
    </source>
</evidence>
<dbReference type="EMBL" id="QZEY01000006">
    <property type="protein sequence ID" value="RJL31629.1"/>
    <property type="molecule type" value="Genomic_DNA"/>
</dbReference>
<dbReference type="OrthoDB" id="3928741at2"/>
<sequence length="632" mass="68677">MDTESPICLSDLVPALRWSHPAQIAEALADPRLPAGWWMSVSLPRVTTTTGVEWLCDRLARLAAAQWDHLPLNYIVPALMVADLEPAMSGWPAPVREAVSGNVGSWDGLRRLTPADLRRWSHPTPADPAAVIVSVLREVFTRVSAVRGPRENTGPFRQVSRNATGPQPVVRRDVTGPQPAVRRDATGPQPVVHGSHTGPQPVVRDPGARPEAPLSTPASTGLVDLVDRAFRGWDQLEHTVAVERLFASEPVSLRALAPRLGVDRERLRRAQRSAEERVIRWLRSPEAAPLTRHLFALTERLGVAATEEQLIAADAAHPTIVPTLRTALWRVLVALMPDRRMYDGWLIVGDPRALRERTRQLLSTRQPGADVIELLGQIGIRPHSARQWLSTIPELPAEPSPGAAASSTGAATGGSSSPSSSSLPSRKPGASGLGRRDDGNGAARPPEPRASVQESPRCFLAPDHRWWHRIDVTVDHLRGGPVSVPDGYAAHHGLRPGSVLSVTGPGGNAIVLVWRDHPAFDSVQPLLRLLNAEPGDHVFVAMKDHRLDVHRLPGLAHLNGNGPTPLARALRLVGHTAPATFDEAVRLIARRIGDNENDADRERLFTRLRHRGDLDILAHLSAESRVGQPLAP</sequence>
<feature type="compositionally biased region" description="Low complexity" evidence="1">
    <location>
        <begin position="393"/>
        <end position="430"/>
    </location>
</feature>